<dbReference type="InterPro" id="IPR029063">
    <property type="entry name" value="SAM-dependent_MTases_sf"/>
</dbReference>
<evidence type="ECO:0000313" key="1">
    <source>
        <dbReference type="EMBL" id="MBB6050345.1"/>
    </source>
</evidence>
<dbReference type="PANTHER" id="PTHR43861">
    <property type="entry name" value="TRANS-ACONITATE 2-METHYLTRANSFERASE-RELATED"/>
    <property type="match status" value="1"/>
</dbReference>
<comment type="caution">
    <text evidence="1">The sequence shown here is derived from an EMBL/GenBank/DDBJ whole genome shotgun (WGS) entry which is preliminary data.</text>
</comment>
<dbReference type="Proteomes" id="UP000520814">
    <property type="component" value="Unassembled WGS sequence"/>
</dbReference>
<gene>
    <name evidence="1" type="ORF">HNQ39_002136</name>
</gene>
<protein>
    <submittedName>
        <fullName evidence="1">SAM-dependent methyltransferase</fullName>
    </submittedName>
</protein>
<organism evidence="1 2">
    <name type="scientific">Armatimonas rosea</name>
    <dbReference type="NCBI Taxonomy" id="685828"/>
    <lineage>
        <taxon>Bacteria</taxon>
        <taxon>Bacillati</taxon>
        <taxon>Armatimonadota</taxon>
        <taxon>Armatimonadia</taxon>
        <taxon>Armatimonadales</taxon>
        <taxon>Armatimonadaceae</taxon>
        <taxon>Armatimonas</taxon>
    </lineage>
</organism>
<dbReference type="RefSeq" id="WP_184195130.1">
    <property type="nucleotide sequence ID" value="NZ_JACHGW010000002.1"/>
</dbReference>
<dbReference type="AlphaFoldDB" id="A0A7W9SPE2"/>
<accession>A0A7W9SPE2</accession>
<name>A0A7W9SPE2_ARMRO</name>
<dbReference type="GO" id="GO:0032259">
    <property type="term" value="P:methylation"/>
    <property type="evidence" value="ECO:0007669"/>
    <property type="project" value="UniProtKB-KW"/>
</dbReference>
<dbReference type="SUPFAM" id="SSF53335">
    <property type="entry name" value="S-adenosyl-L-methionine-dependent methyltransferases"/>
    <property type="match status" value="1"/>
</dbReference>
<reference evidence="1 2" key="1">
    <citation type="submission" date="2020-08" db="EMBL/GenBank/DDBJ databases">
        <title>Genomic Encyclopedia of Type Strains, Phase IV (KMG-IV): sequencing the most valuable type-strain genomes for metagenomic binning, comparative biology and taxonomic classification.</title>
        <authorList>
            <person name="Goeker M."/>
        </authorList>
    </citation>
    <scope>NUCLEOTIDE SEQUENCE [LARGE SCALE GENOMIC DNA]</scope>
    <source>
        <strain evidence="1 2">DSM 23562</strain>
    </source>
</reference>
<dbReference type="CDD" id="cd02440">
    <property type="entry name" value="AdoMet_MTases"/>
    <property type="match status" value="1"/>
</dbReference>
<dbReference type="EMBL" id="JACHGW010000002">
    <property type="protein sequence ID" value="MBB6050345.1"/>
    <property type="molecule type" value="Genomic_DNA"/>
</dbReference>
<dbReference type="GO" id="GO:0008168">
    <property type="term" value="F:methyltransferase activity"/>
    <property type="evidence" value="ECO:0007669"/>
    <property type="project" value="UniProtKB-KW"/>
</dbReference>
<sequence>MSRRYVETTLTCCVCGTRAATAWRRAGDHIHGGPREFHAVECARCGTVRLDPRPSPEEMGKHYTPLTYARAEDDATSGLAERLDEYNRRMAERTLATIPESTPRRALDVGCGDGRFLAQLAERGWSVEGLETDPVAAELARKRTGGTIHEAPLEEITLPESAFGLISILHVLEHVPEPRETLTAAWNALAPGGTLLIAVPNVNCLEARLFRSCWYPLDLPRHYWGFAPRTLTRLTETCGFEVQRIRHFPFLFGIQSVRYSLKAISGKPIGEEEGSAGPRREGGKLRTKAFLSLLTASERLGHEMSGEVMELLAVKR</sequence>
<keyword evidence="1" id="KW-0489">Methyltransferase</keyword>
<dbReference type="Gene3D" id="3.40.50.150">
    <property type="entry name" value="Vaccinia Virus protein VP39"/>
    <property type="match status" value="1"/>
</dbReference>
<dbReference type="Pfam" id="PF13489">
    <property type="entry name" value="Methyltransf_23"/>
    <property type="match status" value="1"/>
</dbReference>
<proteinExistence type="predicted"/>
<keyword evidence="2" id="KW-1185">Reference proteome</keyword>
<keyword evidence="1" id="KW-0808">Transferase</keyword>
<evidence type="ECO:0000313" key="2">
    <source>
        <dbReference type="Proteomes" id="UP000520814"/>
    </source>
</evidence>